<reference evidence="1 2" key="1">
    <citation type="submission" date="2014-12" db="EMBL/GenBank/DDBJ databases">
        <title>Comparative genomics of the lactic acid bacteria isolated from the honey bee gut.</title>
        <authorList>
            <person name="Ellegaard K.M."/>
            <person name="Tamarit D."/>
            <person name="Javelind E."/>
            <person name="Olofsson T."/>
            <person name="Andersson S.G."/>
            <person name="Vasquez A."/>
        </authorList>
    </citation>
    <scope>NUCLEOTIDE SEQUENCE [LARGE SCALE GENOMIC DNA]</scope>
    <source>
        <strain evidence="1 2">Hon2</strain>
    </source>
</reference>
<dbReference type="PATRIC" id="fig|1218508.4.peg.1154"/>
<dbReference type="CDD" id="cd00077">
    <property type="entry name" value="HDc"/>
    <property type="match status" value="1"/>
</dbReference>
<dbReference type="HOGENOM" id="CLU_114091_0_0_9"/>
<dbReference type="OrthoDB" id="9812744at2"/>
<dbReference type="Gene3D" id="1.10.3210.10">
    <property type="entry name" value="Hypothetical protein af1432"/>
    <property type="match status" value="1"/>
</dbReference>
<comment type="caution">
    <text evidence="1">The sequence shown here is derived from an EMBL/GenBank/DDBJ whole genome shotgun (WGS) entry which is preliminary data.</text>
</comment>
<accession>A0A0F4KU59</accession>
<dbReference type="SUPFAM" id="SSF109604">
    <property type="entry name" value="HD-domain/PDEase-like"/>
    <property type="match status" value="1"/>
</dbReference>
<evidence type="ECO:0000313" key="2">
    <source>
        <dbReference type="Proteomes" id="UP000033695"/>
    </source>
</evidence>
<sequence>MGIHQFIQGLTNLENLDRAPGHFQYQQHSVAAHSFKVAEIAQILGDIEELAGQQINWQSLYEKALNHDYTERFIGDIKTPVKYATKSLRQMLAQVDNDMTENFIQKEIPHNLQDRFRRRLGEGKDDTIEGHILAIADKVDLLYESFGEIEKGNPDNVFIEIFSESLTTIKQFQNMACGRYFLQEVLPDLLNEDFASREKLSAISRQILSEN</sequence>
<proteinExistence type="predicted"/>
<dbReference type="AlphaFoldDB" id="A0A0F4KU59"/>
<dbReference type="STRING" id="1218508.JG29_11670"/>
<dbReference type="InterPro" id="IPR003607">
    <property type="entry name" value="HD/PDEase_dom"/>
</dbReference>
<dbReference type="Pfam" id="PF12917">
    <property type="entry name" value="YfbR-like"/>
    <property type="match status" value="1"/>
</dbReference>
<dbReference type="RefSeq" id="WP_045923016.1">
    <property type="nucleotide sequence ID" value="NZ_JBHTHW010000008.1"/>
</dbReference>
<dbReference type="EMBL" id="JXBZ01000008">
    <property type="protein sequence ID" value="KJY48756.1"/>
    <property type="molecule type" value="Genomic_DNA"/>
</dbReference>
<evidence type="ECO:0000313" key="1">
    <source>
        <dbReference type="EMBL" id="KJY48756.1"/>
    </source>
</evidence>
<keyword evidence="2" id="KW-1185">Reference proteome</keyword>
<name>A0A0F4KU59_9LACO</name>
<protein>
    <submittedName>
        <fullName evidence="1">Nucleotidase YfbR, HD superfamily</fullName>
    </submittedName>
</protein>
<gene>
    <name evidence="1" type="ORF">JG29_11670</name>
</gene>
<organism evidence="1 2">
    <name type="scientific">Bombilactobacillus mellis</name>
    <dbReference type="NCBI Taxonomy" id="1218508"/>
    <lineage>
        <taxon>Bacteria</taxon>
        <taxon>Bacillati</taxon>
        <taxon>Bacillota</taxon>
        <taxon>Bacilli</taxon>
        <taxon>Lactobacillales</taxon>
        <taxon>Lactobacillaceae</taxon>
        <taxon>Bombilactobacillus</taxon>
    </lineage>
</organism>
<dbReference type="Proteomes" id="UP000033695">
    <property type="component" value="Unassembled WGS sequence"/>
</dbReference>